<dbReference type="Proteomes" id="UP000269669">
    <property type="component" value="Unassembled WGS sequence"/>
</dbReference>
<organism evidence="1 2">
    <name type="scientific">Edaphobacter aggregans</name>
    <dbReference type="NCBI Taxonomy" id="570835"/>
    <lineage>
        <taxon>Bacteria</taxon>
        <taxon>Pseudomonadati</taxon>
        <taxon>Acidobacteriota</taxon>
        <taxon>Terriglobia</taxon>
        <taxon>Terriglobales</taxon>
        <taxon>Acidobacteriaceae</taxon>
        <taxon>Edaphobacter</taxon>
    </lineage>
</organism>
<accession>A0A428MFU0</accession>
<dbReference type="SUPFAM" id="SSF50969">
    <property type="entry name" value="YVTN repeat-like/Quinoprotein amine dehydrogenase"/>
    <property type="match status" value="1"/>
</dbReference>
<protein>
    <submittedName>
        <fullName evidence="1">Uncharacterized protein</fullName>
    </submittedName>
</protein>
<comment type="caution">
    <text evidence="1">The sequence shown here is derived from an EMBL/GenBank/DDBJ whole genome shotgun (WGS) entry which is preliminary data.</text>
</comment>
<dbReference type="InterPro" id="IPR011044">
    <property type="entry name" value="Quino_amine_DH_bsu"/>
</dbReference>
<evidence type="ECO:0000313" key="1">
    <source>
        <dbReference type="EMBL" id="RSL15825.1"/>
    </source>
</evidence>
<sequence length="496" mass="52378">MPQRSGLESLPLKNRSPLSQSFCAQILCGLLIAVATIGLAACNSNDYYKFPQFTFANRPIPPSKLANRVMVAVTVNGSQGSLQILDSLRDIRSNVQNTIPSFSISGFGAGFPNMIFNFPEQVLGYVYSNSDGSLNKIDYSKEAASGSAGTFPTSTSLAIPTSFAHIYAAEAGTGILGVLDNTTGKSYGLNLPNVYRVAVNQGDTVVLAMVRNSDTLYRLIKLNANQAAPSGAVDCQPVTLPVYCVVPVPDSPTKPSLDRPIGVYFSLDGSLAYVLNCGPECGGKTAGITLLQQGALTIDINTPPFPNAVNTSVAIPGGVTTSLSDGTTLYLAGQQLQPDGLWAGRLTLLNMSTLTPSAPISISDGNHTKMLFADDNTLWIGSQFCATGERAKLGQNYNCLTSYNLGTGAASIVPAVNPQDPNSAVPFPNANQNQWYLGDLTGLCWVEGLHKVYTAYGGQVHAFNTTDLSEINNQFIIIQGTALDVAYMDAATNAAN</sequence>
<gene>
    <name evidence="1" type="ORF">EDE15_1330</name>
</gene>
<keyword evidence="2" id="KW-1185">Reference proteome</keyword>
<dbReference type="AlphaFoldDB" id="A0A428MFU0"/>
<dbReference type="EMBL" id="RSDW01000001">
    <property type="protein sequence ID" value="RSL15825.1"/>
    <property type="molecule type" value="Genomic_DNA"/>
</dbReference>
<evidence type="ECO:0000313" key="2">
    <source>
        <dbReference type="Proteomes" id="UP000269669"/>
    </source>
</evidence>
<reference evidence="1 2" key="1">
    <citation type="submission" date="2018-12" db="EMBL/GenBank/DDBJ databases">
        <title>Sequencing of bacterial isolates from soil warming experiment in Harvard Forest, Massachusetts, USA.</title>
        <authorList>
            <person name="Deangelis K."/>
        </authorList>
    </citation>
    <scope>NUCLEOTIDE SEQUENCE [LARGE SCALE GENOMIC DNA]</scope>
    <source>
        <strain evidence="1 2">EB153</strain>
    </source>
</reference>
<proteinExistence type="predicted"/>
<dbReference type="OrthoDB" id="106898at2"/>
<name>A0A428MFU0_9BACT</name>